<dbReference type="PANTHER" id="PTHR32060">
    <property type="entry name" value="TAIL-SPECIFIC PROTEASE"/>
    <property type="match status" value="1"/>
</dbReference>
<dbReference type="GO" id="GO:0030288">
    <property type="term" value="C:outer membrane-bounded periplasmic space"/>
    <property type="evidence" value="ECO:0007669"/>
    <property type="project" value="TreeGrafter"/>
</dbReference>
<dbReference type="InterPro" id="IPR005151">
    <property type="entry name" value="Tail-specific_protease"/>
</dbReference>
<dbReference type="EMBL" id="FQWH01000006">
    <property type="protein sequence ID" value="SHH04866.1"/>
    <property type="molecule type" value="Genomic_DNA"/>
</dbReference>
<organism evidence="2 3">
    <name type="scientific">Flavobacterium johnsoniae</name>
    <name type="common">Cytophaga johnsonae</name>
    <dbReference type="NCBI Taxonomy" id="986"/>
    <lineage>
        <taxon>Bacteria</taxon>
        <taxon>Pseudomonadati</taxon>
        <taxon>Bacteroidota</taxon>
        <taxon>Flavobacteriia</taxon>
        <taxon>Flavobacteriales</taxon>
        <taxon>Flavobacteriaceae</taxon>
        <taxon>Flavobacterium</taxon>
    </lineage>
</organism>
<reference evidence="2 3" key="1">
    <citation type="submission" date="2016-11" db="EMBL/GenBank/DDBJ databases">
        <authorList>
            <person name="Jaros S."/>
            <person name="Januszkiewicz K."/>
            <person name="Wedrychowicz H."/>
        </authorList>
    </citation>
    <scope>NUCLEOTIDE SEQUENCE [LARGE SCALE GENOMIC DNA]</scope>
    <source>
        <strain evidence="2 3">DSM 6792</strain>
    </source>
</reference>
<dbReference type="Gene3D" id="3.30.750.44">
    <property type="match status" value="1"/>
</dbReference>
<dbReference type="Gene3D" id="3.90.226.10">
    <property type="entry name" value="2-enoyl-CoA Hydratase, Chain A, domain 1"/>
    <property type="match status" value="1"/>
</dbReference>
<dbReference type="AlphaFoldDB" id="A0A1M5PTJ3"/>
<dbReference type="InterPro" id="IPR029045">
    <property type="entry name" value="ClpP/crotonase-like_dom_sf"/>
</dbReference>
<dbReference type="GO" id="GO:0006508">
    <property type="term" value="P:proteolysis"/>
    <property type="evidence" value="ECO:0007669"/>
    <property type="project" value="UniProtKB-KW"/>
</dbReference>
<dbReference type="Pfam" id="PF03572">
    <property type="entry name" value="Peptidase_S41"/>
    <property type="match status" value="1"/>
</dbReference>
<evidence type="ECO:0000259" key="1">
    <source>
        <dbReference type="SMART" id="SM00245"/>
    </source>
</evidence>
<gene>
    <name evidence="2" type="ORF">SAMN05444388_10636</name>
</gene>
<dbReference type="GO" id="GO:0008236">
    <property type="term" value="F:serine-type peptidase activity"/>
    <property type="evidence" value="ECO:0007669"/>
    <property type="project" value="InterPro"/>
</dbReference>
<keyword evidence="2" id="KW-0645">Protease</keyword>
<dbReference type="RefSeq" id="WP_073409824.1">
    <property type="nucleotide sequence ID" value="NZ_FQWH01000006.1"/>
</dbReference>
<dbReference type="GO" id="GO:0004175">
    <property type="term" value="F:endopeptidase activity"/>
    <property type="evidence" value="ECO:0007669"/>
    <property type="project" value="TreeGrafter"/>
</dbReference>
<dbReference type="PANTHER" id="PTHR32060:SF30">
    <property type="entry name" value="CARBOXY-TERMINAL PROCESSING PROTEASE CTPA"/>
    <property type="match status" value="1"/>
</dbReference>
<feature type="domain" description="Tail specific protease" evidence="1">
    <location>
        <begin position="203"/>
        <end position="429"/>
    </location>
</feature>
<evidence type="ECO:0000313" key="2">
    <source>
        <dbReference type="EMBL" id="SHH04866.1"/>
    </source>
</evidence>
<dbReference type="GO" id="GO:0007165">
    <property type="term" value="P:signal transduction"/>
    <property type="evidence" value="ECO:0007669"/>
    <property type="project" value="TreeGrafter"/>
</dbReference>
<sequence length="455" mass="52244">MKQLFITAFLLCTIPFFGQIPNTLTPSDKVYGLSKFWQEVNYNFVYLDKVDRTMWDNRYKELITIVQNTKNDYEYYRELQKICALLKDGHTNVYFPKSIEPMTAMFGDYKLFIKNIEGKAIIIRTNYSKKDEIPVGSEIIEVNGKSTQKFIDENTAPYISSSTDYVLQDLGISNLLKGLEGETFTVKIKKPNKKIIELALTHKKTEEKEVFPAETEKKLLDFKWVNKETAYISLNSFSDEKIDSLFVTKLPELYKAKSLIVDLRSNGGGSTNVGSDILQYLTNDTILYGSRQKTRDHLPAYKAWGKYIDAKDTINIPWKKKAYLSYHDQFYFDLEYNPTTIQLNAKRIVVPTVILVSHNTASAAEDFLIFADNQKHMIKMGEKSYGSTGQPFLFDLPGGGYARVCTKKDTYPDGREFVGYGIKPDIEIAPTLNDYLNNRDSVLEEAVKYLKTQKK</sequence>
<protein>
    <submittedName>
        <fullName evidence="2">C-terminal processing protease CtpA/Prc, contains a PDZ domain</fullName>
    </submittedName>
</protein>
<evidence type="ECO:0000313" key="3">
    <source>
        <dbReference type="Proteomes" id="UP000184112"/>
    </source>
</evidence>
<keyword evidence="2" id="KW-0378">Hydrolase</keyword>
<dbReference type="SMART" id="SM00245">
    <property type="entry name" value="TSPc"/>
    <property type="match status" value="1"/>
</dbReference>
<dbReference type="SUPFAM" id="SSF52096">
    <property type="entry name" value="ClpP/crotonase"/>
    <property type="match status" value="1"/>
</dbReference>
<proteinExistence type="predicted"/>
<name>A0A1M5PTJ3_FLAJO</name>
<dbReference type="Proteomes" id="UP000184112">
    <property type="component" value="Unassembled WGS sequence"/>
</dbReference>
<accession>A0A1M5PTJ3</accession>